<dbReference type="KEGG" id="vvy:VV0249"/>
<reference evidence="3 4" key="1">
    <citation type="journal article" date="2003" name="Genome Res.">
        <title>Comparative genome analysis of Vibrio vulnificus, a marine pathogen.</title>
        <authorList>
            <person name="Chen C.Y."/>
            <person name="Wu K.M."/>
            <person name="Chang Y.C."/>
            <person name="Chang C.H."/>
            <person name="Tsai H.C."/>
            <person name="Liao T.L."/>
            <person name="Liu Y.M."/>
            <person name="Chen H.J."/>
            <person name="Shen A.B."/>
            <person name="Li J.C."/>
            <person name="Su T.L."/>
            <person name="Shao C.P."/>
            <person name="Lee C.T."/>
            <person name="Hor L.I."/>
            <person name="Tsai S.F."/>
        </authorList>
    </citation>
    <scope>NUCLEOTIDE SEQUENCE [LARGE SCALE GENOMIC DNA]</scope>
    <source>
        <strain evidence="3 4">YJ016</strain>
    </source>
</reference>
<feature type="coiled-coil region" evidence="1">
    <location>
        <begin position="96"/>
        <end position="123"/>
    </location>
</feature>
<name>Q7MPW3_VIBVY</name>
<protein>
    <recommendedName>
        <fullName evidence="5">DUF3450 domain-containing protein</fullName>
    </recommendedName>
</protein>
<dbReference type="AlphaFoldDB" id="Q7MPW3"/>
<sequence>MAREMPAPFSTDKNTDKDATMTLKKFGVSALTAAMLSLTGSALAADAGSVISTQAGTNKAAQASQDKIDGYADSTDTMLAEYKAIMRQVDSMKVYNEQINRMVQSQQGELDSLDRQIAQIDQTAMEVVPLTLKMIDALDEIVTLDLPFQTKERNKRINELRELMDRADVTTSEKFRKVMEAYQIEEGFSRSIESYKASLDRNGEVVTYDFLRIGRTALLYQSPDGVETGMWNQQTRQWEALPESYRIAVQQGIRIAKKQAPPALIKLPVFAGEE</sequence>
<evidence type="ECO:0000313" key="4">
    <source>
        <dbReference type="Proteomes" id="UP000002675"/>
    </source>
</evidence>
<dbReference type="STRING" id="672.VV93_v1c02280"/>
<evidence type="ECO:0008006" key="5">
    <source>
        <dbReference type="Google" id="ProtNLM"/>
    </source>
</evidence>
<evidence type="ECO:0000256" key="2">
    <source>
        <dbReference type="SAM" id="SignalP"/>
    </source>
</evidence>
<dbReference type="PIRSF" id="PIRSF028069">
    <property type="entry name" value="UCP028069"/>
    <property type="match status" value="1"/>
</dbReference>
<gene>
    <name evidence="3" type="ordered locus">VV0249</name>
</gene>
<organism evidence="3 4">
    <name type="scientific">Vibrio vulnificus (strain YJ016)</name>
    <dbReference type="NCBI Taxonomy" id="196600"/>
    <lineage>
        <taxon>Bacteria</taxon>
        <taxon>Pseudomonadati</taxon>
        <taxon>Pseudomonadota</taxon>
        <taxon>Gammaproteobacteria</taxon>
        <taxon>Vibrionales</taxon>
        <taxon>Vibrionaceae</taxon>
        <taxon>Vibrio</taxon>
    </lineage>
</organism>
<dbReference type="HOGENOM" id="CLU_085088_0_0_6"/>
<keyword evidence="1" id="KW-0175">Coiled coil</keyword>
<dbReference type="InterPro" id="IPR016866">
    <property type="entry name" value="UCP028069"/>
</dbReference>
<evidence type="ECO:0000256" key="1">
    <source>
        <dbReference type="SAM" id="Coils"/>
    </source>
</evidence>
<feature type="signal peptide" evidence="2">
    <location>
        <begin position="1"/>
        <end position="44"/>
    </location>
</feature>
<dbReference type="eggNOG" id="COG1196">
    <property type="taxonomic scope" value="Bacteria"/>
</dbReference>
<keyword evidence="2" id="KW-0732">Signal</keyword>
<accession>Q7MPW3</accession>
<dbReference type="Proteomes" id="UP000002675">
    <property type="component" value="Chromosome I"/>
</dbReference>
<dbReference type="Pfam" id="PF11932">
    <property type="entry name" value="DUF3450"/>
    <property type="match status" value="1"/>
</dbReference>
<dbReference type="EMBL" id="BA000037">
    <property type="protein sequence ID" value="BAC93013.1"/>
    <property type="molecule type" value="Genomic_DNA"/>
</dbReference>
<proteinExistence type="predicted"/>
<evidence type="ECO:0000313" key="3">
    <source>
        <dbReference type="EMBL" id="BAC93013.1"/>
    </source>
</evidence>
<feature type="chain" id="PRO_5004291425" description="DUF3450 domain-containing protein" evidence="2">
    <location>
        <begin position="45"/>
        <end position="274"/>
    </location>
</feature>